<dbReference type="PANTHER" id="PTHR48465:SF1">
    <property type="entry name" value="PROTEIN SSUH2 HOMOLOG"/>
    <property type="match status" value="1"/>
</dbReference>
<dbReference type="InterPro" id="IPR052789">
    <property type="entry name" value="SSUH2_homolog"/>
</dbReference>
<feature type="transmembrane region" description="Helical" evidence="2">
    <location>
        <begin position="402"/>
        <end position="424"/>
    </location>
</feature>
<protein>
    <recommendedName>
        <fullName evidence="5">CR-type domain-containing protein</fullName>
    </recommendedName>
</protein>
<organism evidence="3 4">
    <name type="scientific">Pendulispora brunnea</name>
    <dbReference type="NCBI Taxonomy" id="2905690"/>
    <lineage>
        <taxon>Bacteria</taxon>
        <taxon>Pseudomonadati</taxon>
        <taxon>Myxococcota</taxon>
        <taxon>Myxococcia</taxon>
        <taxon>Myxococcales</taxon>
        <taxon>Sorangiineae</taxon>
        <taxon>Pendulisporaceae</taxon>
        <taxon>Pendulispora</taxon>
    </lineage>
</organism>
<dbReference type="Proteomes" id="UP001379533">
    <property type="component" value="Chromosome"/>
</dbReference>
<name>A0ABZ2JY70_9BACT</name>
<evidence type="ECO:0000313" key="3">
    <source>
        <dbReference type="EMBL" id="WXA91411.1"/>
    </source>
</evidence>
<dbReference type="RefSeq" id="WP_394842031.1">
    <property type="nucleotide sequence ID" value="NZ_CP089982.1"/>
</dbReference>
<sequence length="758" mass="81920">MYPKYNGTTRALCPICGARRESHDGACSFCRGPSQDGSGRPSVTRSVHDATAAWGQTVFGAPRGLDQLITAIDVQDEVFERLATEYITCPLREERVPTKQRGASAPRVDPRTVDPFRTTPSQLRAESEYVAPCMRCNGAGTAPCHGCGGTGRAPCAGCGGSGKELKHYQRSSRLINCKACRGRGDARCVVCSTRGHTSCNMCLGSGYQLAWLTYERQTRWSIVIAPNEVVRIYPHLAEHRFLVKGDLVSFQVVAEEISNGRIQSGGVSKELLRAAESTSHTERIHRQQYIKFVMVKREVRFSLSGTTGALVLAGNDLRPSHSGRALGAIRARMYAWVAMGAALAVLTGALLSELRGSGPYYARSNDWLVILWLVAMAATLPLLGALLRAVGPGFRFRGLRRFEKWLAAFVGLAFAALIAVGLAARPRSGEVSRDLANGNVAHARLVIDALKALRSGAADVREAEDAVVLAEAQTAQGESRWKMLGDVAARNGSRATEAAKMVRAERLAEARRLFGEPASAVAAIERWFPSAGKGDPEIAEALASAYEHAGEQCANDACRLQAALQAEDAASSPPRTQRIAEARTRLLASFQPAEAPGEGKLARLRRLRAMAESATRTLEFARNDEELTRRAKETQTWASAERAKVAVLGSDRAIAEELFEKAASSDGKHVWIPQEETRIYLSLDATGTCRGLYVVGATEKSRAIEGTAWTAERILARAMGRPSAVKRPADGATSIRWNESTVPVVEVELRIGDANPAM</sequence>
<evidence type="ECO:0000256" key="2">
    <source>
        <dbReference type="SAM" id="Phobius"/>
    </source>
</evidence>
<keyword evidence="2" id="KW-0472">Membrane</keyword>
<accession>A0ABZ2JY70</accession>
<dbReference type="InterPro" id="IPR001305">
    <property type="entry name" value="HSP_DnaJ_Cys-rich_dom"/>
</dbReference>
<evidence type="ECO:0000256" key="1">
    <source>
        <dbReference type="SAM" id="MobiDB-lite"/>
    </source>
</evidence>
<proteinExistence type="predicted"/>
<dbReference type="EMBL" id="CP089982">
    <property type="protein sequence ID" value="WXA91411.1"/>
    <property type="molecule type" value="Genomic_DNA"/>
</dbReference>
<feature type="region of interest" description="Disordered" evidence="1">
    <location>
        <begin position="97"/>
        <end position="118"/>
    </location>
</feature>
<dbReference type="PANTHER" id="PTHR48465">
    <property type="entry name" value="PROTEIN SSUH2 HOMOLOG"/>
    <property type="match status" value="1"/>
</dbReference>
<keyword evidence="4" id="KW-1185">Reference proteome</keyword>
<feature type="transmembrane region" description="Helical" evidence="2">
    <location>
        <begin position="333"/>
        <end position="352"/>
    </location>
</feature>
<feature type="transmembrane region" description="Helical" evidence="2">
    <location>
        <begin position="367"/>
        <end position="390"/>
    </location>
</feature>
<reference evidence="3 4" key="1">
    <citation type="submission" date="2021-12" db="EMBL/GenBank/DDBJ databases">
        <title>Discovery of the Pendulisporaceae a myxobacterial family with distinct sporulation behavior and unique specialized metabolism.</title>
        <authorList>
            <person name="Garcia R."/>
            <person name="Popoff A."/>
            <person name="Bader C.D."/>
            <person name="Loehr J."/>
            <person name="Walesch S."/>
            <person name="Walt C."/>
            <person name="Boldt J."/>
            <person name="Bunk B."/>
            <person name="Haeckl F.J.F.P.J."/>
            <person name="Gunesch A.P."/>
            <person name="Birkelbach J."/>
            <person name="Nuebel U."/>
            <person name="Pietschmann T."/>
            <person name="Bach T."/>
            <person name="Mueller R."/>
        </authorList>
    </citation>
    <scope>NUCLEOTIDE SEQUENCE [LARGE SCALE GENOMIC DNA]</scope>
    <source>
        <strain evidence="3 4">MSr12523</strain>
    </source>
</reference>
<dbReference type="CDD" id="cd10719">
    <property type="entry name" value="DnaJ_zf"/>
    <property type="match status" value="1"/>
</dbReference>
<gene>
    <name evidence="3" type="ORF">LZC95_33760</name>
</gene>
<evidence type="ECO:0000313" key="4">
    <source>
        <dbReference type="Proteomes" id="UP001379533"/>
    </source>
</evidence>
<evidence type="ECO:0008006" key="5">
    <source>
        <dbReference type="Google" id="ProtNLM"/>
    </source>
</evidence>
<keyword evidence="2" id="KW-1133">Transmembrane helix</keyword>
<keyword evidence="2" id="KW-0812">Transmembrane</keyword>